<gene>
    <name evidence="2" type="ORF">H7A79_2118</name>
</gene>
<dbReference type="EMBL" id="CP060414">
    <property type="protein sequence ID" value="QNT59389.1"/>
    <property type="molecule type" value="Genomic_DNA"/>
</dbReference>
<evidence type="ECO:0000313" key="2">
    <source>
        <dbReference type="EMBL" id="QNT59389.1"/>
    </source>
</evidence>
<dbReference type="Proteomes" id="UP000516412">
    <property type="component" value="Chromosome"/>
</dbReference>
<reference evidence="2" key="1">
    <citation type="submission" date="2024-06" db="EMBL/GenBank/DDBJ databases">
        <title>Complete Genome Sequence of mouse commensal type strain Neisseria musculi.</title>
        <authorList>
            <person name="Thapa E."/>
            <person name="Aluvathingal J."/>
            <person name="Nadendla S."/>
            <person name="Mehta A."/>
            <person name="Tettelin H."/>
            <person name="Weyand N.J."/>
        </authorList>
    </citation>
    <scope>NUCLEOTIDE SEQUENCE</scope>
    <source>
        <strain evidence="2">NW831</strain>
    </source>
</reference>
<organism evidence="2 3">
    <name type="scientific">Neisseria musculi</name>
    <dbReference type="NCBI Taxonomy" id="1815583"/>
    <lineage>
        <taxon>Bacteria</taxon>
        <taxon>Pseudomonadati</taxon>
        <taxon>Pseudomonadota</taxon>
        <taxon>Betaproteobacteria</taxon>
        <taxon>Neisseriales</taxon>
        <taxon>Neisseriaceae</taxon>
        <taxon>Neisseria</taxon>
    </lineage>
</organism>
<evidence type="ECO:0000313" key="3">
    <source>
        <dbReference type="Proteomes" id="UP000516412"/>
    </source>
</evidence>
<name>A0A7H1MCM4_9NEIS</name>
<feature type="region of interest" description="Disordered" evidence="1">
    <location>
        <begin position="1"/>
        <end position="35"/>
    </location>
</feature>
<proteinExistence type="predicted"/>
<keyword evidence="3" id="KW-1185">Reference proteome</keyword>
<accession>A0A7H1MCM4</accession>
<sequence length="164" mass="18264">MPPGRLRAMRASSRRPSETASAAAGRAGQGGRPYAVRRRQWHIQTTNRSTGAAAQTLNRLAPALGRLKSHSEKPGGKLRGCGLETLFAAVRQRRFNAHRPQMQTKGGNLPPLSGQTPIQRRPPKPLQNSKKHHKKFYLPLRPPAREAGYSAFQNFFIHTPIFFI</sequence>
<dbReference type="KEGG" id="nmus:H7A79_2118"/>
<evidence type="ECO:0000256" key="1">
    <source>
        <dbReference type="SAM" id="MobiDB-lite"/>
    </source>
</evidence>
<dbReference type="AlphaFoldDB" id="A0A7H1MCM4"/>
<feature type="region of interest" description="Disordered" evidence="1">
    <location>
        <begin position="101"/>
        <end position="132"/>
    </location>
</feature>
<protein>
    <submittedName>
        <fullName evidence="2">Uncharacterized protein</fullName>
    </submittedName>
</protein>